<evidence type="ECO:0000259" key="1">
    <source>
        <dbReference type="Pfam" id="PF03205"/>
    </source>
</evidence>
<feature type="domain" description="Molybdopterin-guanine dinucleotide biosynthesis protein B (MobB)" evidence="1">
    <location>
        <begin position="4"/>
        <end position="135"/>
    </location>
</feature>
<keyword evidence="3" id="KW-1185">Reference proteome</keyword>
<name>A0A317FDQ5_9PROT</name>
<gene>
    <name evidence="2" type="primary">mobB</name>
    <name evidence="2" type="ORF">DFH01_19040</name>
</gene>
<dbReference type="PANTHER" id="PTHR40072:SF1">
    <property type="entry name" value="MOLYBDOPTERIN-GUANINE DINUCLEOTIDE BIOSYNTHESIS ADAPTER PROTEIN"/>
    <property type="match status" value="1"/>
</dbReference>
<dbReference type="GO" id="GO:0006777">
    <property type="term" value="P:Mo-molybdopterin cofactor biosynthetic process"/>
    <property type="evidence" value="ECO:0007669"/>
    <property type="project" value="InterPro"/>
</dbReference>
<comment type="caution">
    <text evidence="2">The sequence shown here is derived from an EMBL/GenBank/DDBJ whole genome shotgun (WGS) entry which is preliminary data.</text>
</comment>
<accession>A0A317FDQ5</accession>
<dbReference type="RefSeq" id="WP_109872052.1">
    <property type="nucleotide sequence ID" value="NZ_QGNA01000004.1"/>
</dbReference>
<dbReference type="NCBIfam" id="TIGR00176">
    <property type="entry name" value="mobB"/>
    <property type="match status" value="1"/>
</dbReference>
<dbReference type="OrthoDB" id="9804758at2"/>
<proteinExistence type="predicted"/>
<dbReference type="PANTHER" id="PTHR40072">
    <property type="entry name" value="MOLYBDOPTERIN-GUANINE DINUCLEOTIDE BIOSYNTHESIS ADAPTER PROTEIN-RELATED"/>
    <property type="match status" value="1"/>
</dbReference>
<protein>
    <submittedName>
        <fullName evidence="2">Molybdopterin-guanine dinucleotide biosynthesis protein B</fullName>
    </submittedName>
</protein>
<dbReference type="CDD" id="cd03116">
    <property type="entry name" value="MobB"/>
    <property type="match status" value="1"/>
</dbReference>
<dbReference type="GO" id="GO:0005525">
    <property type="term" value="F:GTP binding"/>
    <property type="evidence" value="ECO:0007669"/>
    <property type="project" value="InterPro"/>
</dbReference>
<evidence type="ECO:0000313" key="2">
    <source>
        <dbReference type="EMBL" id="PWS35686.1"/>
    </source>
</evidence>
<evidence type="ECO:0000313" key="3">
    <source>
        <dbReference type="Proteomes" id="UP000245765"/>
    </source>
</evidence>
<dbReference type="InterPro" id="IPR027417">
    <property type="entry name" value="P-loop_NTPase"/>
</dbReference>
<dbReference type="EMBL" id="QGNA01000004">
    <property type="protein sequence ID" value="PWS35686.1"/>
    <property type="molecule type" value="Genomic_DNA"/>
</dbReference>
<dbReference type="AlphaFoldDB" id="A0A317FDQ5"/>
<sequence length="172" mass="18618">MRLIGLAGWSGAGKTTLMTRLIPELAARGVSVSTLKHAHHAFDIDRPGKDSYEHRSAGARQVLVASANRWALMTELRGAPEPKLADLLRRLDKVDLVIVEGFKRDAHPKLEVHRSANGKPWIHPEDPFVAAIAADVAPPNAVLPWAHLDDIGAIAGLVLDKATPLEAFLAKD</sequence>
<dbReference type="Gene3D" id="3.40.50.300">
    <property type="entry name" value="P-loop containing nucleotide triphosphate hydrolases"/>
    <property type="match status" value="1"/>
</dbReference>
<organism evidence="2 3">
    <name type="scientific">Falsiroseomonas bella</name>
    <dbReference type="NCBI Taxonomy" id="2184016"/>
    <lineage>
        <taxon>Bacteria</taxon>
        <taxon>Pseudomonadati</taxon>
        <taxon>Pseudomonadota</taxon>
        <taxon>Alphaproteobacteria</taxon>
        <taxon>Acetobacterales</taxon>
        <taxon>Roseomonadaceae</taxon>
        <taxon>Falsiroseomonas</taxon>
    </lineage>
</organism>
<dbReference type="InterPro" id="IPR052539">
    <property type="entry name" value="MGD_biosynthesis_adapter"/>
</dbReference>
<dbReference type="Proteomes" id="UP000245765">
    <property type="component" value="Unassembled WGS sequence"/>
</dbReference>
<dbReference type="InterPro" id="IPR004435">
    <property type="entry name" value="MobB_dom"/>
</dbReference>
<dbReference type="SUPFAM" id="SSF52540">
    <property type="entry name" value="P-loop containing nucleoside triphosphate hydrolases"/>
    <property type="match status" value="1"/>
</dbReference>
<reference evidence="3" key="1">
    <citation type="submission" date="2018-05" db="EMBL/GenBank/DDBJ databases">
        <authorList>
            <person name="Du Z."/>
            <person name="Wang X."/>
        </authorList>
    </citation>
    <scope>NUCLEOTIDE SEQUENCE [LARGE SCALE GENOMIC DNA]</scope>
    <source>
        <strain evidence="3">CQN31</strain>
    </source>
</reference>
<dbReference type="Pfam" id="PF03205">
    <property type="entry name" value="MobB"/>
    <property type="match status" value="1"/>
</dbReference>